<dbReference type="SMART" id="SM00320">
    <property type="entry name" value="WD40"/>
    <property type="match status" value="6"/>
</dbReference>
<dbReference type="InterPro" id="IPR015943">
    <property type="entry name" value="WD40/YVTN_repeat-like_dom_sf"/>
</dbReference>
<feature type="compositionally biased region" description="Polar residues" evidence="4">
    <location>
        <begin position="549"/>
        <end position="564"/>
    </location>
</feature>
<dbReference type="GeneID" id="64635276"/>
<feature type="compositionally biased region" description="Low complexity" evidence="4">
    <location>
        <begin position="565"/>
        <end position="588"/>
    </location>
</feature>
<dbReference type="Gene3D" id="2.130.10.10">
    <property type="entry name" value="YVTN repeat-like/Quinoprotein amine dehydrogenase"/>
    <property type="match status" value="3"/>
</dbReference>
<sequence>MPKTIRGHTDWVNGVVHLPGGRNFVTCSWDGSLRLWDLESGTQIGEDWWDDNNAVRSMALSPNGKTIASGSGGGDYNVRLWDVKTKKVIAKWTGHTYVVCALCWSADGERVVSGSWDGTARIWNVKSGQTVLMIETGHNWAETEENAVKIWHTKTGELLKTLKHDGMVYSLAWTSDRKKLIAGSYGLIRIFNTATWNQIAILEGYTNWVTNISLSPNNRLLASASLDSTARLWNLKTNLQIGLALQHEEVLWSATLSPDGQVLATACGNKNVYTRDVHTILKDAGLQKLLPKVTNIAPKDRLEQKASKDRPEQKAPKERLERKSSQDDSGSRHTPRSSLDDKSFLEADATRYPGQFGNVDELPSTFFDDMETNDDSSPMGGVHPHSSVNALLTCLSSLLRRFRPDCGEMTKIPQHSRPSAFHLHALLARLSSLIHHSRPGSDELQQPSTPLRLNPDVLLAQLSSFFSRSRLGTDEEAEPHPAVPSSSRPGALTSQLSSLFCSQPHTNEKIELLERPSYPRVVEVAAVRDRQTLVVARGPKFKKAKRAYEQQTQSHGQVQASSSHTQPVSTSATPPAPGTTTAGAAAAQSPPIPWRAQIVLFLCCASPPLVDAH</sequence>
<name>A0A9P7DTE3_9AGAM</name>
<feature type="repeat" description="WD" evidence="3">
    <location>
        <begin position="202"/>
        <end position="243"/>
    </location>
</feature>
<dbReference type="Proteomes" id="UP000807769">
    <property type="component" value="Unassembled WGS sequence"/>
</dbReference>
<accession>A0A9P7DTE3</accession>
<dbReference type="PRINTS" id="PR00320">
    <property type="entry name" value="GPROTEINBRPT"/>
</dbReference>
<dbReference type="InterPro" id="IPR019775">
    <property type="entry name" value="WD40_repeat_CS"/>
</dbReference>
<feature type="repeat" description="WD" evidence="3">
    <location>
        <begin position="71"/>
        <end position="91"/>
    </location>
</feature>
<dbReference type="OrthoDB" id="538223at2759"/>
<evidence type="ECO:0000313" key="5">
    <source>
        <dbReference type="EMBL" id="KAG1802549.1"/>
    </source>
</evidence>
<evidence type="ECO:0000256" key="2">
    <source>
        <dbReference type="ARBA" id="ARBA00022737"/>
    </source>
</evidence>
<feature type="repeat" description="WD" evidence="3">
    <location>
        <begin position="92"/>
        <end position="133"/>
    </location>
</feature>
<feature type="region of interest" description="Disordered" evidence="4">
    <location>
        <begin position="472"/>
        <end position="491"/>
    </location>
</feature>
<comment type="caution">
    <text evidence="5">The sequence shown here is derived from an EMBL/GenBank/DDBJ whole genome shotgun (WGS) entry which is preliminary data.</text>
</comment>
<evidence type="ECO:0000256" key="3">
    <source>
        <dbReference type="PROSITE-ProRule" id="PRU00221"/>
    </source>
</evidence>
<evidence type="ECO:0000313" key="6">
    <source>
        <dbReference type="Proteomes" id="UP000807769"/>
    </source>
</evidence>
<dbReference type="AlphaFoldDB" id="A0A9P7DTE3"/>
<keyword evidence="2" id="KW-0677">Repeat</keyword>
<keyword evidence="1 3" id="KW-0853">WD repeat</keyword>
<dbReference type="Pfam" id="PF00400">
    <property type="entry name" value="WD40"/>
    <property type="match status" value="5"/>
</dbReference>
<dbReference type="InterPro" id="IPR020472">
    <property type="entry name" value="WD40_PAC1"/>
</dbReference>
<dbReference type="CDD" id="cd00200">
    <property type="entry name" value="WD40"/>
    <property type="match status" value="1"/>
</dbReference>
<feature type="compositionally biased region" description="Basic and acidic residues" evidence="4">
    <location>
        <begin position="298"/>
        <end position="331"/>
    </location>
</feature>
<dbReference type="PANTHER" id="PTHR22847:SF637">
    <property type="entry name" value="WD REPEAT DOMAIN 5B"/>
    <property type="match status" value="1"/>
</dbReference>
<dbReference type="PROSITE" id="PS00678">
    <property type="entry name" value="WD_REPEATS_1"/>
    <property type="match status" value="2"/>
</dbReference>
<dbReference type="GO" id="GO:1990234">
    <property type="term" value="C:transferase complex"/>
    <property type="evidence" value="ECO:0007669"/>
    <property type="project" value="UniProtKB-ARBA"/>
</dbReference>
<dbReference type="RefSeq" id="XP_041186338.1">
    <property type="nucleotide sequence ID" value="XM_041341260.1"/>
</dbReference>
<feature type="compositionally biased region" description="Basic and acidic residues" evidence="4">
    <location>
        <begin position="338"/>
        <end position="349"/>
    </location>
</feature>
<gene>
    <name evidence="5" type="ORF">BJ212DRAFT_1487289</name>
</gene>
<evidence type="ECO:0000256" key="4">
    <source>
        <dbReference type="SAM" id="MobiDB-lite"/>
    </source>
</evidence>
<dbReference type="SUPFAM" id="SSF50978">
    <property type="entry name" value="WD40 repeat-like"/>
    <property type="match status" value="1"/>
</dbReference>
<dbReference type="PROSITE" id="PS50082">
    <property type="entry name" value="WD_REPEATS_2"/>
    <property type="match status" value="4"/>
</dbReference>
<dbReference type="PROSITE" id="PS50294">
    <property type="entry name" value="WD_REPEATS_REGION"/>
    <property type="match status" value="3"/>
</dbReference>
<evidence type="ECO:0000256" key="1">
    <source>
        <dbReference type="ARBA" id="ARBA00022574"/>
    </source>
</evidence>
<keyword evidence="6" id="KW-1185">Reference proteome</keyword>
<feature type="repeat" description="WD" evidence="3">
    <location>
        <begin position="5"/>
        <end position="46"/>
    </location>
</feature>
<dbReference type="InterPro" id="IPR036322">
    <property type="entry name" value="WD40_repeat_dom_sf"/>
</dbReference>
<dbReference type="EMBL" id="JABBWG010000076">
    <property type="protein sequence ID" value="KAG1802549.1"/>
    <property type="molecule type" value="Genomic_DNA"/>
</dbReference>
<dbReference type="PANTHER" id="PTHR22847">
    <property type="entry name" value="WD40 REPEAT PROTEIN"/>
    <property type="match status" value="1"/>
</dbReference>
<feature type="region of interest" description="Disordered" evidence="4">
    <location>
        <begin position="540"/>
        <end position="588"/>
    </location>
</feature>
<feature type="region of interest" description="Disordered" evidence="4">
    <location>
        <begin position="297"/>
        <end position="384"/>
    </location>
</feature>
<protein>
    <submittedName>
        <fullName evidence="5">WD40-repeat-containing domain protein</fullName>
    </submittedName>
</protein>
<reference evidence="5" key="1">
    <citation type="journal article" date="2020" name="New Phytol.">
        <title>Comparative genomics reveals dynamic genome evolution in host specialist ectomycorrhizal fungi.</title>
        <authorList>
            <person name="Lofgren L.A."/>
            <person name="Nguyen N.H."/>
            <person name="Vilgalys R."/>
            <person name="Ruytinx J."/>
            <person name="Liao H.L."/>
            <person name="Branco S."/>
            <person name="Kuo A."/>
            <person name="LaButti K."/>
            <person name="Lipzen A."/>
            <person name="Andreopoulos W."/>
            <person name="Pangilinan J."/>
            <person name="Riley R."/>
            <person name="Hundley H."/>
            <person name="Na H."/>
            <person name="Barry K."/>
            <person name="Grigoriev I.V."/>
            <person name="Stajich J.E."/>
            <person name="Kennedy P.G."/>
        </authorList>
    </citation>
    <scope>NUCLEOTIDE SEQUENCE</scope>
    <source>
        <strain evidence="5">MN1</strain>
    </source>
</reference>
<organism evidence="5 6">
    <name type="scientific">Suillus subaureus</name>
    <dbReference type="NCBI Taxonomy" id="48587"/>
    <lineage>
        <taxon>Eukaryota</taxon>
        <taxon>Fungi</taxon>
        <taxon>Dikarya</taxon>
        <taxon>Basidiomycota</taxon>
        <taxon>Agaricomycotina</taxon>
        <taxon>Agaricomycetes</taxon>
        <taxon>Agaricomycetidae</taxon>
        <taxon>Boletales</taxon>
        <taxon>Suillineae</taxon>
        <taxon>Suillaceae</taxon>
        <taxon>Suillus</taxon>
    </lineage>
</organism>
<dbReference type="InterPro" id="IPR001680">
    <property type="entry name" value="WD40_rpt"/>
</dbReference>
<proteinExistence type="predicted"/>